<dbReference type="PROSITE" id="PS50066">
    <property type="entry name" value="MADS_BOX_2"/>
    <property type="match status" value="1"/>
</dbReference>
<dbReference type="Gene3D" id="3.40.1810.10">
    <property type="entry name" value="Transcription factor, MADS-box"/>
    <property type="match status" value="1"/>
</dbReference>
<feature type="domain" description="K-box" evidence="7">
    <location>
        <begin position="118"/>
        <end position="205"/>
    </location>
</feature>
<dbReference type="GO" id="GO:0045944">
    <property type="term" value="P:positive regulation of transcription by RNA polymerase II"/>
    <property type="evidence" value="ECO:0007669"/>
    <property type="project" value="InterPro"/>
</dbReference>
<dbReference type="GO" id="GO:0005634">
    <property type="term" value="C:nucleus"/>
    <property type="evidence" value="ECO:0007669"/>
    <property type="project" value="UniProtKB-SubCell"/>
</dbReference>
<gene>
    <name evidence="8" type="ORF">SAY86_022434</name>
</gene>
<evidence type="ECO:0000256" key="4">
    <source>
        <dbReference type="ARBA" id="ARBA00023163"/>
    </source>
</evidence>
<keyword evidence="4" id="KW-0804">Transcription</keyword>
<evidence type="ECO:0000313" key="8">
    <source>
        <dbReference type="EMBL" id="KAK4791999.1"/>
    </source>
</evidence>
<dbReference type="GO" id="GO:0003700">
    <property type="term" value="F:DNA-binding transcription factor activity"/>
    <property type="evidence" value="ECO:0007669"/>
    <property type="project" value="InterPro"/>
</dbReference>
<reference evidence="8 9" key="1">
    <citation type="journal article" date="2023" name="Hortic Res">
        <title>Pangenome of water caltrop reveals structural variations and asymmetric subgenome divergence after allopolyploidization.</title>
        <authorList>
            <person name="Zhang X."/>
            <person name="Chen Y."/>
            <person name="Wang L."/>
            <person name="Yuan Y."/>
            <person name="Fang M."/>
            <person name="Shi L."/>
            <person name="Lu R."/>
            <person name="Comes H.P."/>
            <person name="Ma Y."/>
            <person name="Chen Y."/>
            <person name="Huang G."/>
            <person name="Zhou Y."/>
            <person name="Zheng Z."/>
            <person name="Qiu Y."/>
        </authorList>
    </citation>
    <scope>NUCLEOTIDE SEQUENCE [LARGE SCALE GENOMIC DNA]</scope>
    <source>
        <strain evidence="8">F231</strain>
    </source>
</reference>
<dbReference type="InterPro" id="IPR002100">
    <property type="entry name" value="TF_MADSbox"/>
</dbReference>
<dbReference type="InterPro" id="IPR002487">
    <property type="entry name" value="TF_Kbox"/>
</dbReference>
<sequence length="205" mass="23343">MVKGKIAIRKINCSKSRQVTFFKRRTGLLKKAKELSILCDAEIGFIIFSCTGKLYEYASTSMKSILERYSILKQEMDNLHCMSALEAQVITFLLRGRFVGRAHMNEAVRLLMNFVSYIQFLRGEAASMKQQISCLQESHRHLMGEGLSSMCLEELNCLETKLTTSLKNIRARKNQIFEEEARGLKEKVSSEACMLFAALSYLPSC</sequence>
<feature type="domain" description="MADS-box" evidence="6">
    <location>
        <begin position="1"/>
        <end position="61"/>
    </location>
</feature>
<dbReference type="Proteomes" id="UP001346149">
    <property type="component" value="Unassembled WGS sequence"/>
</dbReference>
<dbReference type="InterPro" id="IPR033896">
    <property type="entry name" value="MEF2-like_N"/>
</dbReference>
<dbReference type="Pfam" id="PF01486">
    <property type="entry name" value="K-box"/>
    <property type="match status" value="1"/>
</dbReference>
<dbReference type="PRINTS" id="PR00404">
    <property type="entry name" value="MADSDOMAIN"/>
</dbReference>
<dbReference type="AlphaFoldDB" id="A0AAN7LVP2"/>
<dbReference type="GO" id="GO:0046983">
    <property type="term" value="F:protein dimerization activity"/>
    <property type="evidence" value="ECO:0007669"/>
    <property type="project" value="InterPro"/>
</dbReference>
<organism evidence="8 9">
    <name type="scientific">Trapa natans</name>
    <name type="common">Water chestnut</name>
    <dbReference type="NCBI Taxonomy" id="22666"/>
    <lineage>
        <taxon>Eukaryota</taxon>
        <taxon>Viridiplantae</taxon>
        <taxon>Streptophyta</taxon>
        <taxon>Embryophyta</taxon>
        <taxon>Tracheophyta</taxon>
        <taxon>Spermatophyta</taxon>
        <taxon>Magnoliopsida</taxon>
        <taxon>eudicotyledons</taxon>
        <taxon>Gunneridae</taxon>
        <taxon>Pentapetalae</taxon>
        <taxon>rosids</taxon>
        <taxon>malvids</taxon>
        <taxon>Myrtales</taxon>
        <taxon>Lythraceae</taxon>
        <taxon>Trapa</taxon>
    </lineage>
</organism>
<keyword evidence="9" id="KW-1185">Reference proteome</keyword>
<evidence type="ECO:0000259" key="6">
    <source>
        <dbReference type="PROSITE" id="PS50066"/>
    </source>
</evidence>
<dbReference type="SMART" id="SM00432">
    <property type="entry name" value="MADS"/>
    <property type="match status" value="1"/>
</dbReference>
<dbReference type="EMBL" id="JAXQNO010000008">
    <property type="protein sequence ID" value="KAK4791999.1"/>
    <property type="molecule type" value="Genomic_DNA"/>
</dbReference>
<evidence type="ECO:0000256" key="2">
    <source>
        <dbReference type="ARBA" id="ARBA00023015"/>
    </source>
</evidence>
<evidence type="ECO:0000256" key="5">
    <source>
        <dbReference type="ARBA" id="ARBA00023242"/>
    </source>
</evidence>
<dbReference type="SUPFAM" id="SSF55455">
    <property type="entry name" value="SRF-like"/>
    <property type="match status" value="1"/>
</dbReference>
<dbReference type="Pfam" id="PF00319">
    <property type="entry name" value="SRF-TF"/>
    <property type="match status" value="1"/>
</dbReference>
<accession>A0AAN7LVP2</accession>
<keyword evidence="5" id="KW-0539">Nucleus</keyword>
<dbReference type="GO" id="GO:0000977">
    <property type="term" value="F:RNA polymerase II transcription regulatory region sequence-specific DNA binding"/>
    <property type="evidence" value="ECO:0007669"/>
    <property type="project" value="InterPro"/>
</dbReference>
<comment type="caution">
    <text evidence="8">The sequence shown here is derived from an EMBL/GenBank/DDBJ whole genome shotgun (WGS) entry which is preliminary data.</text>
</comment>
<dbReference type="InterPro" id="IPR050142">
    <property type="entry name" value="MADS-box/MEF2_TF"/>
</dbReference>
<evidence type="ECO:0000256" key="1">
    <source>
        <dbReference type="ARBA" id="ARBA00004123"/>
    </source>
</evidence>
<proteinExistence type="predicted"/>
<protein>
    <submittedName>
        <fullName evidence="8">Uncharacterized protein</fullName>
    </submittedName>
</protein>
<dbReference type="CDD" id="cd00265">
    <property type="entry name" value="MADS_MEF2_like"/>
    <property type="match status" value="1"/>
</dbReference>
<evidence type="ECO:0000256" key="3">
    <source>
        <dbReference type="ARBA" id="ARBA00023125"/>
    </source>
</evidence>
<name>A0AAN7LVP2_TRANT</name>
<keyword evidence="2" id="KW-0805">Transcription regulation</keyword>
<dbReference type="PROSITE" id="PS51297">
    <property type="entry name" value="K_BOX"/>
    <property type="match status" value="1"/>
</dbReference>
<evidence type="ECO:0000259" key="7">
    <source>
        <dbReference type="PROSITE" id="PS51297"/>
    </source>
</evidence>
<dbReference type="InterPro" id="IPR036879">
    <property type="entry name" value="TF_MADSbox_sf"/>
</dbReference>
<evidence type="ECO:0000313" key="9">
    <source>
        <dbReference type="Proteomes" id="UP001346149"/>
    </source>
</evidence>
<comment type="subcellular location">
    <subcellularLocation>
        <location evidence="1">Nucleus</location>
    </subcellularLocation>
</comment>
<keyword evidence="3" id="KW-0238">DNA-binding</keyword>
<dbReference type="PANTHER" id="PTHR48019">
    <property type="entry name" value="SERUM RESPONSE FACTOR HOMOLOG"/>
    <property type="match status" value="1"/>
</dbReference>